<dbReference type="AlphaFoldDB" id="A0A437QV81"/>
<dbReference type="Pfam" id="PF00300">
    <property type="entry name" value="His_Phos_1"/>
    <property type="match status" value="1"/>
</dbReference>
<dbReference type="InterPro" id="IPR029033">
    <property type="entry name" value="His_PPase_superfam"/>
</dbReference>
<comment type="caution">
    <text evidence="3">The sequence shown here is derived from an EMBL/GenBank/DDBJ whole genome shotgun (WGS) entry which is preliminary data.</text>
</comment>
<dbReference type="InterPro" id="IPR013078">
    <property type="entry name" value="His_Pase_superF_clade-1"/>
</dbReference>
<feature type="binding site" evidence="1">
    <location>
        <begin position="71"/>
        <end position="78"/>
    </location>
    <ligand>
        <name>substrate</name>
    </ligand>
</feature>
<keyword evidence="4" id="KW-1185">Reference proteome</keyword>
<evidence type="ECO:0000313" key="3">
    <source>
        <dbReference type="EMBL" id="RVU38413.1"/>
    </source>
</evidence>
<name>A0A437QV81_9PROT</name>
<dbReference type="InterPro" id="IPR050275">
    <property type="entry name" value="PGM_Phosphatase"/>
</dbReference>
<feature type="compositionally biased region" description="Polar residues" evidence="2">
    <location>
        <begin position="15"/>
        <end position="35"/>
    </location>
</feature>
<dbReference type="SUPFAM" id="SSF53254">
    <property type="entry name" value="Phosphoglycerate mutase-like"/>
    <property type="match status" value="1"/>
</dbReference>
<proteinExistence type="predicted"/>
<organism evidence="3 4">
    <name type="scientific">Hwanghaeella grinnelliae</name>
    <dbReference type="NCBI Taxonomy" id="2500179"/>
    <lineage>
        <taxon>Bacteria</taxon>
        <taxon>Pseudomonadati</taxon>
        <taxon>Pseudomonadota</taxon>
        <taxon>Alphaproteobacteria</taxon>
        <taxon>Rhodospirillales</taxon>
        <taxon>Rhodospirillaceae</taxon>
        <taxon>Hwanghaeella</taxon>
    </lineage>
</organism>
<dbReference type="PANTHER" id="PTHR48100">
    <property type="entry name" value="BROAD-SPECIFICITY PHOSPHATASE YOR283W-RELATED"/>
    <property type="match status" value="1"/>
</dbReference>
<accession>A0A437QV81</accession>
<evidence type="ECO:0000313" key="4">
    <source>
        <dbReference type="Proteomes" id="UP000287447"/>
    </source>
</evidence>
<feature type="region of interest" description="Disordered" evidence="2">
    <location>
        <begin position="9"/>
        <end position="35"/>
    </location>
</feature>
<dbReference type="CDD" id="cd07067">
    <property type="entry name" value="HP_PGM_like"/>
    <property type="match status" value="1"/>
</dbReference>
<sequence length="246" mass="27397">MPTSWIAWANGPTARKSSTRSWSKTPASFTTSPNRSRSPICLSGIWRDIGSPLPRFPERPMLPQRKFFYLRHGETDWNLRGMAQGRKDIPLNETGRRQARDAAVSAVGLGIERIVTSPLSRAAETAMTVGAAIGVEPVEDPELMESSFGEREGDVTGEWYRDWLAGRIEIPGADNCAEFLQRRAERIASILATDERPTLIVAHGVVYRGLQQLFGWEHTTVQNGVILEHVPDAQAENGAGWRVFMR</sequence>
<protein>
    <submittedName>
        <fullName evidence="3">Histidine phosphatase family protein</fullName>
    </submittedName>
</protein>
<dbReference type="EMBL" id="SADE01000001">
    <property type="protein sequence ID" value="RVU38413.1"/>
    <property type="molecule type" value="Genomic_DNA"/>
</dbReference>
<dbReference type="SMART" id="SM00855">
    <property type="entry name" value="PGAM"/>
    <property type="match status" value="1"/>
</dbReference>
<dbReference type="Gene3D" id="3.40.50.1240">
    <property type="entry name" value="Phosphoglycerate mutase-like"/>
    <property type="match status" value="1"/>
</dbReference>
<evidence type="ECO:0000256" key="1">
    <source>
        <dbReference type="PIRSR" id="PIRSR613078-2"/>
    </source>
</evidence>
<gene>
    <name evidence="3" type="ORF">EOI86_03765</name>
</gene>
<dbReference type="GO" id="GO:0016791">
    <property type="term" value="F:phosphatase activity"/>
    <property type="evidence" value="ECO:0007669"/>
    <property type="project" value="TreeGrafter"/>
</dbReference>
<dbReference type="Proteomes" id="UP000287447">
    <property type="component" value="Unassembled WGS sequence"/>
</dbReference>
<dbReference type="GO" id="GO:0005737">
    <property type="term" value="C:cytoplasm"/>
    <property type="evidence" value="ECO:0007669"/>
    <property type="project" value="TreeGrafter"/>
</dbReference>
<feature type="binding site" evidence="1">
    <location>
        <position position="121"/>
    </location>
    <ligand>
        <name>substrate</name>
    </ligand>
</feature>
<evidence type="ECO:0000256" key="2">
    <source>
        <dbReference type="SAM" id="MobiDB-lite"/>
    </source>
</evidence>
<dbReference type="PANTHER" id="PTHR48100:SF1">
    <property type="entry name" value="HISTIDINE PHOSPHATASE FAMILY PROTEIN-RELATED"/>
    <property type="match status" value="1"/>
</dbReference>
<reference evidence="4" key="1">
    <citation type="submission" date="2019-01" db="EMBL/GenBank/DDBJ databases">
        <title>Gri0909 isolated from a small marine red alga.</title>
        <authorList>
            <person name="Kim J."/>
            <person name="Jeong S.E."/>
            <person name="Jeon C.O."/>
        </authorList>
    </citation>
    <scope>NUCLEOTIDE SEQUENCE [LARGE SCALE GENOMIC DNA]</scope>
    <source>
        <strain evidence="4">Gri0909</strain>
    </source>
</reference>